<evidence type="ECO:0000256" key="1">
    <source>
        <dbReference type="SAM" id="MobiDB-lite"/>
    </source>
</evidence>
<protein>
    <submittedName>
        <fullName evidence="2">Uncharacterized protein</fullName>
    </submittedName>
</protein>
<dbReference type="RefSeq" id="WP_073375104.1">
    <property type="nucleotide sequence ID" value="NZ_FQZK01000001.1"/>
</dbReference>
<name>A0A1M6CZP4_9ACTN</name>
<dbReference type="EMBL" id="FQZK01000001">
    <property type="protein sequence ID" value="SHI66341.1"/>
    <property type="molecule type" value="Genomic_DNA"/>
</dbReference>
<sequence length="198" mass="21031">MLTAAPAPVASWSWEVSSDADDLTLADACARLHTAADVLAGEGLCTPRTLRVSWLRPGEGYSGFASLMDIDPAEEFTPAAMADRVPVGRPAGLPDAEPQALTLAGPGSWTDAQGAEQRAHGLVDATVYLAPWFLEVTVAVRHNIWLRADFSGRPHPRLYRRNAPRLAAALEGVEKALGLETSPGEPTPHGTPDKYGIS</sequence>
<feature type="region of interest" description="Disordered" evidence="1">
    <location>
        <begin position="177"/>
        <end position="198"/>
    </location>
</feature>
<evidence type="ECO:0000313" key="2">
    <source>
        <dbReference type="EMBL" id="SHI66341.1"/>
    </source>
</evidence>
<gene>
    <name evidence="2" type="ORF">SAMN05421803_101871</name>
</gene>
<evidence type="ECO:0000313" key="3">
    <source>
        <dbReference type="Proteomes" id="UP000184452"/>
    </source>
</evidence>
<dbReference type="AlphaFoldDB" id="A0A1M6CZP4"/>
<reference evidence="2 3" key="1">
    <citation type="submission" date="2016-11" db="EMBL/GenBank/DDBJ databases">
        <authorList>
            <person name="Jaros S."/>
            <person name="Januszkiewicz K."/>
            <person name="Wedrychowicz H."/>
        </authorList>
    </citation>
    <scope>NUCLEOTIDE SEQUENCE [LARGE SCALE GENOMIC DNA]</scope>
    <source>
        <strain evidence="2 3">CGMCC 4.5723</strain>
    </source>
</reference>
<dbReference type="Proteomes" id="UP000184452">
    <property type="component" value="Unassembled WGS sequence"/>
</dbReference>
<dbReference type="STRING" id="758803.SAMN05421803_101871"/>
<proteinExistence type="predicted"/>
<organism evidence="2 3">
    <name type="scientific">Nocardiopsis flavescens</name>
    <dbReference type="NCBI Taxonomy" id="758803"/>
    <lineage>
        <taxon>Bacteria</taxon>
        <taxon>Bacillati</taxon>
        <taxon>Actinomycetota</taxon>
        <taxon>Actinomycetes</taxon>
        <taxon>Streptosporangiales</taxon>
        <taxon>Nocardiopsidaceae</taxon>
        <taxon>Nocardiopsis</taxon>
    </lineage>
</organism>
<accession>A0A1M6CZP4</accession>
<keyword evidence="3" id="KW-1185">Reference proteome</keyword>
<dbReference type="OrthoDB" id="4538292at2"/>